<dbReference type="Gene3D" id="1.20.120.520">
    <property type="entry name" value="nmb1532 protein domain like"/>
    <property type="match status" value="1"/>
</dbReference>
<dbReference type="PANTHER" id="PTHR39966">
    <property type="entry name" value="BLL2471 PROTEIN-RELATED"/>
    <property type="match status" value="1"/>
</dbReference>
<dbReference type="PANTHER" id="PTHR39966:SF3">
    <property type="entry name" value="DUF438 DOMAIN-CONTAINING PROTEIN"/>
    <property type="match status" value="1"/>
</dbReference>
<dbReference type="EMBL" id="BQXS01003367">
    <property type="protein sequence ID" value="GKT34128.1"/>
    <property type="molecule type" value="Genomic_DNA"/>
</dbReference>
<keyword evidence="3" id="KW-1185">Reference proteome</keyword>
<name>A0ABQ5KNQ1_9EUKA</name>
<organism evidence="2 3">
    <name type="scientific">Aduncisulcus paluster</name>
    <dbReference type="NCBI Taxonomy" id="2918883"/>
    <lineage>
        <taxon>Eukaryota</taxon>
        <taxon>Metamonada</taxon>
        <taxon>Carpediemonas-like organisms</taxon>
        <taxon>Aduncisulcus</taxon>
    </lineage>
</organism>
<gene>
    <name evidence="2" type="ORF">ADUPG1_002747</name>
</gene>
<sequence length="137" mass="16082">QFMTADHRDCDEQFAELENIIDQGNFDGAKAMFEDFHTHMLKHFDMEEQVMFPQYQNCEGGHCDPTPVMLMEHNQMRAIFTQMSDAINENDKEKFLGQSEALLFTMQQHNMKEEQMMYKMADQALNSEDIISQMKAL</sequence>
<feature type="domain" description="Hemerythrin-like" evidence="1">
    <location>
        <begin position="2"/>
        <end position="121"/>
    </location>
</feature>
<evidence type="ECO:0000313" key="2">
    <source>
        <dbReference type="EMBL" id="GKT34128.1"/>
    </source>
</evidence>
<feature type="non-terminal residue" evidence="2">
    <location>
        <position position="1"/>
    </location>
</feature>
<evidence type="ECO:0000313" key="3">
    <source>
        <dbReference type="Proteomes" id="UP001057375"/>
    </source>
</evidence>
<proteinExistence type="predicted"/>
<dbReference type="InterPro" id="IPR012312">
    <property type="entry name" value="Hemerythrin-like"/>
</dbReference>
<reference evidence="2" key="1">
    <citation type="submission" date="2022-03" db="EMBL/GenBank/DDBJ databases">
        <title>Draft genome sequence of Aduncisulcus paluster, a free-living microaerophilic Fornicata.</title>
        <authorList>
            <person name="Yuyama I."/>
            <person name="Kume K."/>
            <person name="Tamura T."/>
            <person name="Inagaki Y."/>
            <person name="Hashimoto T."/>
        </authorList>
    </citation>
    <scope>NUCLEOTIDE SEQUENCE</scope>
    <source>
        <strain evidence="2">NY0171</strain>
    </source>
</reference>
<comment type="caution">
    <text evidence="2">The sequence shown here is derived from an EMBL/GenBank/DDBJ whole genome shotgun (WGS) entry which is preliminary data.</text>
</comment>
<evidence type="ECO:0000259" key="1">
    <source>
        <dbReference type="Pfam" id="PF01814"/>
    </source>
</evidence>
<dbReference type="Pfam" id="PF01814">
    <property type="entry name" value="Hemerythrin"/>
    <property type="match status" value="1"/>
</dbReference>
<dbReference type="Proteomes" id="UP001057375">
    <property type="component" value="Unassembled WGS sequence"/>
</dbReference>
<protein>
    <submittedName>
        <fullName evidence="2">Hemerythrin domain-containing protein</fullName>
    </submittedName>
</protein>
<accession>A0ABQ5KNQ1</accession>